<feature type="compositionally biased region" description="Basic and acidic residues" evidence="1">
    <location>
        <begin position="161"/>
        <end position="177"/>
    </location>
</feature>
<evidence type="ECO:0000313" key="3">
    <source>
        <dbReference type="EMBL" id="KAF9962860.1"/>
    </source>
</evidence>
<feature type="chain" id="PRO_5040409164" evidence="2">
    <location>
        <begin position="22"/>
        <end position="245"/>
    </location>
</feature>
<feature type="signal peptide" evidence="2">
    <location>
        <begin position="1"/>
        <end position="21"/>
    </location>
</feature>
<dbReference type="EMBL" id="JAAAHW010006348">
    <property type="protein sequence ID" value="KAF9962860.1"/>
    <property type="molecule type" value="Genomic_DNA"/>
</dbReference>
<organism evidence="3 4">
    <name type="scientific">Modicella reniformis</name>
    <dbReference type="NCBI Taxonomy" id="1440133"/>
    <lineage>
        <taxon>Eukaryota</taxon>
        <taxon>Fungi</taxon>
        <taxon>Fungi incertae sedis</taxon>
        <taxon>Mucoromycota</taxon>
        <taxon>Mortierellomycotina</taxon>
        <taxon>Mortierellomycetes</taxon>
        <taxon>Mortierellales</taxon>
        <taxon>Mortierellaceae</taxon>
        <taxon>Modicella</taxon>
    </lineage>
</organism>
<sequence>MKIKSIVLIPLAMIAVAQVAAVPIGPDDKDIKIANGGPVGPGLSALVAIAENILRKYGITKSFADIMDLDAGILGINGKEGIIGVTGKLLGNSQPKTGKLDAANQKVLPTDIYKPVLPAQEQDGVKFHNIDVVSFLPGVVDETWIFVFGDKKTHFGTNKDISGENRGSPEEEKKPLKGEKCPPLVIVGIAGNKVMIPRPGEAVLVEEIKACWGAIPDVSLPFPDVPSFPDVKYAILELRDVLRQE</sequence>
<evidence type="ECO:0000313" key="4">
    <source>
        <dbReference type="Proteomes" id="UP000749646"/>
    </source>
</evidence>
<name>A0A9P6M2I6_9FUNG</name>
<keyword evidence="2" id="KW-0732">Signal</keyword>
<feature type="region of interest" description="Disordered" evidence="1">
    <location>
        <begin position="158"/>
        <end position="177"/>
    </location>
</feature>
<comment type="caution">
    <text evidence="3">The sequence shown here is derived from an EMBL/GenBank/DDBJ whole genome shotgun (WGS) entry which is preliminary data.</text>
</comment>
<dbReference type="Proteomes" id="UP000749646">
    <property type="component" value="Unassembled WGS sequence"/>
</dbReference>
<dbReference type="OrthoDB" id="5382569at2759"/>
<keyword evidence="4" id="KW-1185">Reference proteome</keyword>
<gene>
    <name evidence="3" type="ORF">BGZ65_007531</name>
</gene>
<reference evidence="3" key="1">
    <citation type="journal article" date="2020" name="Fungal Divers.">
        <title>Resolving the Mortierellaceae phylogeny through synthesis of multi-gene phylogenetics and phylogenomics.</title>
        <authorList>
            <person name="Vandepol N."/>
            <person name="Liber J."/>
            <person name="Desiro A."/>
            <person name="Na H."/>
            <person name="Kennedy M."/>
            <person name="Barry K."/>
            <person name="Grigoriev I.V."/>
            <person name="Miller A.N."/>
            <person name="O'Donnell K."/>
            <person name="Stajich J.E."/>
            <person name="Bonito G."/>
        </authorList>
    </citation>
    <scope>NUCLEOTIDE SEQUENCE</scope>
    <source>
        <strain evidence="3">MES-2147</strain>
    </source>
</reference>
<protein>
    <submittedName>
        <fullName evidence="3">Uncharacterized protein</fullName>
    </submittedName>
</protein>
<evidence type="ECO:0000256" key="1">
    <source>
        <dbReference type="SAM" id="MobiDB-lite"/>
    </source>
</evidence>
<proteinExistence type="predicted"/>
<dbReference type="AlphaFoldDB" id="A0A9P6M2I6"/>
<accession>A0A9P6M2I6</accession>
<evidence type="ECO:0000256" key="2">
    <source>
        <dbReference type="SAM" id="SignalP"/>
    </source>
</evidence>